<evidence type="ECO:0008006" key="4">
    <source>
        <dbReference type="Google" id="ProtNLM"/>
    </source>
</evidence>
<feature type="compositionally biased region" description="Basic and acidic residues" evidence="1">
    <location>
        <begin position="16"/>
        <end position="34"/>
    </location>
</feature>
<protein>
    <recommendedName>
        <fullName evidence="4">Transposase</fullName>
    </recommendedName>
</protein>
<organism evidence="2 3">
    <name type="scientific">Streptomyces badius</name>
    <dbReference type="NCBI Taxonomy" id="1941"/>
    <lineage>
        <taxon>Bacteria</taxon>
        <taxon>Bacillati</taxon>
        <taxon>Actinomycetota</taxon>
        <taxon>Actinomycetes</taxon>
        <taxon>Kitasatosporales</taxon>
        <taxon>Streptomycetaceae</taxon>
        <taxon>Streptomyces</taxon>
    </lineage>
</organism>
<name>A0ABQ2T626_STRBA</name>
<accession>A0ABQ2T626</accession>
<evidence type="ECO:0000256" key="1">
    <source>
        <dbReference type="SAM" id="MobiDB-lite"/>
    </source>
</evidence>
<evidence type="ECO:0000313" key="3">
    <source>
        <dbReference type="Proteomes" id="UP000659767"/>
    </source>
</evidence>
<dbReference type="EMBL" id="BMSZ01000008">
    <property type="protein sequence ID" value="GGS54023.1"/>
    <property type="molecule type" value="Genomic_DNA"/>
</dbReference>
<feature type="region of interest" description="Disordered" evidence="1">
    <location>
        <begin position="1"/>
        <end position="34"/>
    </location>
</feature>
<keyword evidence="3" id="KW-1185">Reference proteome</keyword>
<dbReference type="Proteomes" id="UP000659767">
    <property type="component" value="Unassembled WGS sequence"/>
</dbReference>
<reference evidence="3" key="1">
    <citation type="journal article" date="2019" name="Int. J. Syst. Evol. Microbiol.">
        <title>The Global Catalogue of Microorganisms (GCM) 10K type strain sequencing project: providing services to taxonomists for standard genome sequencing and annotation.</title>
        <authorList>
            <consortium name="The Broad Institute Genomics Platform"/>
            <consortium name="The Broad Institute Genome Sequencing Center for Infectious Disease"/>
            <person name="Wu L."/>
            <person name="Ma J."/>
        </authorList>
    </citation>
    <scope>NUCLEOTIDE SEQUENCE [LARGE SCALE GENOMIC DNA]</scope>
    <source>
        <strain evidence="3">JCM 4350</strain>
    </source>
</reference>
<sequence length="87" mass="9291">MVGGGAGARAGAEPVIDDRMRGEERAGPCPLTDKEAGALRLAALPGDRRRTLPQCGDRPQPALFRGRRLHARMLVAAVRIATHQGRL</sequence>
<comment type="caution">
    <text evidence="2">The sequence shown here is derived from an EMBL/GenBank/DDBJ whole genome shotgun (WGS) entry which is preliminary data.</text>
</comment>
<gene>
    <name evidence="2" type="ORF">GCM10010253_30450</name>
</gene>
<proteinExistence type="predicted"/>
<evidence type="ECO:0000313" key="2">
    <source>
        <dbReference type="EMBL" id="GGS54023.1"/>
    </source>
</evidence>